<evidence type="ECO:0000256" key="2">
    <source>
        <dbReference type="SAM" id="Phobius"/>
    </source>
</evidence>
<keyword evidence="2" id="KW-0812">Transmembrane</keyword>
<evidence type="ECO:0000256" key="1">
    <source>
        <dbReference type="SAM" id="MobiDB-lite"/>
    </source>
</evidence>
<feature type="region of interest" description="Disordered" evidence="1">
    <location>
        <begin position="1"/>
        <end position="23"/>
    </location>
</feature>
<dbReference type="SUPFAM" id="SSF52540">
    <property type="entry name" value="P-loop containing nucleoside triphosphate hydrolases"/>
    <property type="match status" value="1"/>
</dbReference>
<dbReference type="Pfam" id="PF13469">
    <property type="entry name" value="Sulfotransfer_3"/>
    <property type="match status" value="1"/>
</dbReference>
<keyword evidence="2" id="KW-1133">Transmembrane helix</keyword>
<sequence>MGAGREGEGGKEREKPKSDAMSSGISPGAKKLLGVVAVISGLSAVVIGMIVDRYGWVFLMDPLDKQNHFTQTEVDELVGNHTLLFVGGPHRGGTTILWKKLREHPEIAGFGDKVGADMSEGIFMQTVYPQFGIGAEINAGRMQGRGTIKANGDLDTRGLGRYMFNPDAHITEDSNLVNAENRMDLFNQWSYFWPVHDASKRVFLEKSPPNMMISRFLQALFTVPGADVRFIFITRHPIANAMAHHAWLACRSQSIFELVLHWVVGHESLQEDLPKLANAKFIRFEDFAAAPEETMAELHGWLGIGNPQLYGEVEVKPDTNDKYKAKYCARLRADQRFRAAHERLVHKLGPRVKPFGYDLDEYDCGELELEQ</sequence>
<feature type="transmembrane region" description="Helical" evidence="2">
    <location>
        <begin position="32"/>
        <end position="51"/>
    </location>
</feature>
<name>A0A7S1XMW6_9STRA</name>
<reference evidence="3" key="1">
    <citation type="submission" date="2021-01" db="EMBL/GenBank/DDBJ databases">
        <authorList>
            <person name="Corre E."/>
            <person name="Pelletier E."/>
            <person name="Niang G."/>
            <person name="Scheremetjew M."/>
            <person name="Finn R."/>
            <person name="Kale V."/>
            <person name="Holt S."/>
            <person name="Cochrane G."/>
            <person name="Meng A."/>
            <person name="Brown T."/>
            <person name="Cohen L."/>
        </authorList>
    </citation>
    <scope>NUCLEOTIDE SEQUENCE</scope>
    <source>
        <strain evidence="3">CCMP2877</strain>
    </source>
</reference>
<protein>
    <recommendedName>
        <fullName evidence="4">Protein-tyrosine sulfotransferase</fullName>
    </recommendedName>
</protein>
<dbReference type="EMBL" id="HBGJ01014445">
    <property type="protein sequence ID" value="CAD9250865.1"/>
    <property type="molecule type" value="Transcribed_RNA"/>
</dbReference>
<dbReference type="AlphaFoldDB" id="A0A7S1XMW6"/>
<proteinExistence type="predicted"/>
<feature type="compositionally biased region" description="Basic and acidic residues" evidence="1">
    <location>
        <begin position="1"/>
        <end position="18"/>
    </location>
</feature>
<keyword evidence="2" id="KW-0472">Membrane</keyword>
<dbReference type="InterPro" id="IPR027417">
    <property type="entry name" value="P-loop_NTPase"/>
</dbReference>
<organism evidence="3">
    <name type="scientific">Phaeomonas parva</name>
    <dbReference type="NCBI Taxonomy" id="124430"/>
    <lineage>
        <taxon>Eukaryota</taxon>
        <taxon>Sar</taxon>
        <taxon>Stramenopiles</taxon>
        <taxon>Ochrophyta</taxon>
        <taxon>Pinguiophyceae</taxon>
        <taxon>Pinguiochrysidales</taxon>
        <taxon>Pinguiochrysidaceae</taxon>
        <taxon>Phaeomonas</taxon>
    </lineage>
</organism>
<evidence type="ECO:0008006" key="4">
    <source>
        <dbReference type="Google" id="ProtNLM"/>
    </source>
</evidence>
<dbReference type="Gene3D" id="3.40.50.300">
    <property type="entry name" value="P-loop containing nucleotide triphosphate hydrolases"/>
    <property type="match status" value="1"/>
</dbReference>
<evidence type="ECO:0000313" key="3">
    <source>
        <dbReference type="EMBL" id="CAD9250865.1"/>
    </source>
</evidence>
<gene>
    <name evidence="3" type="ORF">PPAR1163_LOCUS9226</name>
</gene>
<accession>A0A7S1XMW6</accession>